<sequence length="567" mass="65225">MKIDILPNIIIVKILNEFVKSDFNIDNKLARLEIVSKNWRENILPKLTLPFTPKIYINSIGHDPNEVVDILGNLKLIHESDQLIHKYKNLTFSGNLKCYYKSLDSIESYCVSDFITKSEKDTETQSVLSIYRQLLLPMKNLTTLTLSRISNFHLFSTIDQEFTEWFQKLKRVTLILNNGTDFEGIISLLKITNLKSLSLVSLDGVNSNPLQLSQLKSLESLHLSSISISNSELNEIITNLPKLNDLSLFFSVNLGDDMEIHDIITLLAPNETLETITLCYPVNRMNNNKFTNLVNFLNQNKSCKLLSISYGNIIPNEYYHCTPNCQTSIQNKTINKLIINDESLYMSLVKLWREFPLSAFTVNRITDLPINPINITRLTITDQGKDGFILLDTTVNMFAPKLQYLKCTTNDKKIVKTIESSCKILEEFEIFSNSLDILRKILKMNHPTLKSYIHNGLSEFQLSKIKSELSKNRNLTNLQIRFANTSHFSLPSYCTTLFLILETTRLKSLSIENIQFSSVEPNIKRLIEQFRFFLSRKSNCFIKLNLFGNSIIAQQINKILINYDIQT</sequence>
<proteinExistence type="predicted"/>
<dbReference type="SUPFAM" id="SSF52047">
    <property type="entry name" value="RNI-like"/>
    <property type="match status" value="1"/>
</dbReference>
<name>A0A151Z5J8_TIELA</name>
<organism evidence="1 2">
    <name type="scientific">Tieghemostelium lacteum</name>
    <name type="common">Slime mold</name>
    <name type="synonym">Dictyostelium lacteum</name>
    <dbReference type="NCBI Taxonomy" id="361077"/>
    <lineage>
        <taxon>Eukaryota</taxon>
        <taxon>Amoebozoa</taxon>
        <taxon>Evosea</taxon>
        <taxon>Eumycetozoa</taxon>
        <taxon>Dictyostelia</taxon>
        <taxon>Dictyosteliales</taxon>
        <taxon>Raperosteliaceae</taxon>
        <taxon>Tieghemostelium</taxon>
    </lineage>
</organism>
<accession>A0A151Z5J8</accession>
<evidence type="ECO:0000313" key="1">
    <source>
        <dbReference type="EMBL" id="KYQ89218.1"/>
    </source>
</evidence>
<dbReference type="InParanoid" id="A0A151Z5J8"/>
<dbReference type="InterPro" id="IPR032675">
    <property type="entry name" value="LRR_dom_sf"/>
</dbReference>
<evidence type="ECO:0000313" key="2">
    <source>
        <dbReference type="Proteomes" id="UP000076078"/>
    </source>
</evidence>
<gene>
    <name evidence="1" type="ORF">DLAC_10468</name>
</gene>
<dbReference type="Proteomes" id="UP000076078">
    <property type="component" value="Unassembled WGS sequence"/>
</dbReference>
<reference evidence="1 2" key="1">
    <citation type="submission" date="2015-12" db="EMBL/GenBank/DDBJ databases">
        <title>Dictyostelia acquired genes for synthesis and detection of signals that induce cell-type specialization by lateral gene transfer from prokaryotes.</title>
        <authorList>
            <person name="Gloeckner G."/>
            <person name="Schaap P."/>
        </authorList>
    </citation>
    <scope>NUCLEOTIDE SEQUENCE [LARGE SCALE GENOMIC DNA]</scope>
    <source>
        <strain evidence="1 2">TK</strain>
    </source>
</reference>
<dbReference type="Gene3D" id="3.80.10.10">
    <property type="entry name" value="Ribonuclease Inhibitor"/>
    <property type="match status" value="1"/>
</dbReference>
<comment type="caution">
    <text evidence="1">The sequence shown here is derived from an EMBL/GenBank/DDBJ whole genome shotgun (WGS) entry which is preliminary data.</text>
</comment>
<protein>
    <submittedName>
        <fullName evidence="1">Leucine-rich repeat-containing protein (LRR)</fullName>
    </submittedName>
</protein>
<dbReference type="AlphaFoldDB" id="A0A151Z5J8"/>
<dbReference type="EMBL" id="LODT01000042">
    <property type="protein sequence ID" value="KYQ89218.1"/>
    <property type="molecule type" value="Genomic_DNA"/>
</dbReference>
<keyword evidence="2" id="KW-1185">Reference proteome</keyword>